<name>A0A8S3RXE1_MYTED</name>
<evidence type="ECO:0000313" key="6">
    <source>
        <dbReference type="EMBL" id="CAG2209426.1"/>
    </source>
</evidence>
<keyword evidence="7" id="KW-1185">Reference proteome</keyword>
<dbReference type="Gene3D" id="3.40.50.300">
    <property type="entry name" value="P-loop containing nucleotide triphosphate hydrolases"/>
    <property type="match status" value="1"/>
</dbReference>
<dbReference type="Pfam" id="PF04548">
    <property type="entry name" value="AIG1"/>
    <property type="match status" value="1"/>
</dbReference>
<keyword evidence="2" id="KW-0547">Nucleotide-binding</keyword>
<dbReference type="Gene3D" id="2.70.170.10">
    <property type="entry name" value="Neurotransmitter-gated ion-channel ligand-binding domain"/>
    <property type="match status" value="1"/>
</dbReference>
<dbReference type="EMBL" id="CAJPWZ010001174">
    <property type="protein sequence ID" value="CAG2209426.1"/>
    <property type="molecule type" value="Genomic_DNA"/>
</dbReference>
<dbReference type="GO" id="GO:0005525">
    <property type="term" value="F:GTP binding"/>
    <property type="evidence" value="ECO:0007669"/>
    <property type="project" value="UniProtKB-KW"/>
</dbReference>
<feature type="domain" description="Neurotransmitter-gated ion-channel ligand-binding" evidence="4">
    <location>
        <begin position="158"/>
        <end position="272"/>
    </location>
</feature>
<evidence type="ECO:0000259" key="5">
    <source>
        <dbReference type="Pfam" id="PF04548"/>
    </source>
</evidence>
<feature type="domain" description="AIG1-type G" evidence="5">
    <location>
        <begin position="4"/>
        <end position="119"/>
    </location>
</feature>
<evidence type="ECO:0000256" key="2">
    <source>
        <dbReference type="ARBA" id="ARBA00022741"/>
    </source>
</evidence>
<dbReference type="Proteomes" id="UP000683360">
    <property type="component" value="Unassembled WGS sequence"/>
</dbReference>
<accession>A0A8S3RXE1</accession>
<sequence>MTEDGLKLELIRCFGMLSPGPHVLKTQRYTEEEIKTTNQVMDLLKENPYRHMVICFPGKDDLNFDGVTENEFLQECTGHLGRLISRCQGNVLFVNNRLTQQDEIHDQWKHINVCIEKIITRIMVLITDYNKLAYPETTDNETVVVKHDMTLIRIVEFTPDIVLYDNPDTRLRFEPNAVIDQSGHVYYCQPIRLEVDNCRQFQDVFTCTLKFGSWTYDGFKIDLQNRSQVIDLSNFQLHTNYDIIDTSVVRNELHYACCPEPYPDITYTVNLKKIKTGWFDRLKLSFILFIVSTEDISVICHNKISKYIYCAFISNMKRT</sequence>
<dbReference type="OrthoDB" id="410315at2759"/>
<dbReference type="Pfam" id="PF02931">
    <property type="entry name" value="Neur_chan_LBD"/>
    <property type="match status" value="1"/>
</dbReference>
<dbReference type="GO" id="GO:0005230">
    <property type="term" value="F:extracellular ligand-gated monoatomic ion channel activity"/>
    <property type="evidence" value="ECO:0007669"/>
    <property type="project" value="InterPro"/>
</dbReference>
<dbReference type="PANTHER" id="PTHR10903">
    <property type="entry name" value="GTPASE, IMAP FAMILY MEMBER-RELATED"/>
    <property type="match status" value="1"/>
</dbReference>
<dbReference type="AlphaFoldDB" id="A0A8S3RXE1"/>
<dbReference type="InterPro" id="IPR045058">
    <property type="entry name" value="GIMA/IAN/Toc"/>
</dbReference>
<keyword evidence="3" id="KW-0342">GTP-binding</keyword>
<dbReference type="InterPro" id="IPR027417">
    <property type="entry name" value="P-loop_NTPase"/>
</dbReference>
<comment type="caution">
    <text evidence="6">The sequence shown here is derived from an EMBL/GenBank/DDBJ whole genome shotgun (WGS) entry which is preliminary data.</text>
</comment>
<reference evidence="6" key="1">
    <citation type="submission" date="2021-03" db="EMBL/GenBank/DDBJ databases">
        <authorList>
            <person name="Bekaert M."/>
        </authorList>
    </citation>
    <scope>NUCLEOTIDE SEQUENCE</scope>
</reference>
<dbReference type="GO" id="GO:0016020">
    <property type="term" value="C:membrane"/>
    <property type="evidence" value="ECO:0007669"/>
    <property type="project" value="InterPro"/>
</dbReference>
<comment type="similarity">
    <text evidence="1">Belongs to the TRAFAC class TrmE-Era-EngA-EngB-Septin-like GTPase superfamily. AIG1/Toc34/Toc159-like paraseptin GTPase family. IAN subfamily.</text>
</comment>
<organism evidence="6 7">
    <name type="scientific">Mytilus edulis</name>
    <name type="common">Blue mussel</name>
    <dbReference type="NCBI Taxonomy" id="6550"/>
    <lineage>
        <taxon>Eukaryota</taxon>
        <taxon>Metazoa</taxon>
        <taxon>Spiralia</taxon>
        <taxon>Lophotrochozoa</taxon>
        <taxon>Mollusca</taxon>
        <taxon>Bivalvia</taxon>
        <taxon>Autobranchia</taxon>
        <taxon>Pteriomorphia</taxon>
        <taxon>Mytilida</taxon>
        <taxon>Mytiloidea</taxon>
        <taxon>Mytilidae</taxon>
        <taxon>Mytilinae</taxon>
        <taxon>Mytilus</taxon>
    </lineage>
</organism>
<dbReference type="PANTHER" id="PTHR10903:SF184">
    <property type="entry name" value="GTP-BINDING PROTEIN A"/>
    <property type="match status" value="1"/>
</dbReference>
<evidence type="ECO:0000259" key="4">
    <source>
        <dbReference type="Pfam" id="PF02931"/>
    </source>
</evidence>
<proteinExistence type="inferred from homology"/>
<dbReference type="InterPro" id="IPR006703">
    <property type="entry name" value="G_AIG1"/>
</dbReference>
<evidence type="ECO:0000256" key="1">
    <source>
        <dbReference type="ARBA" id="ARBA00008535"/>
    </source>
</evidence>
<evidence type="ECO:0008006" key="8">
    <source>
        <dbReference type="Google" id="ProtNLM"/>
    </source>
</evidence>
<dbReference type="InterPro" id="IPR036734">
    <property type="entry name" value="Neur_chan_lig-bd_sf"/>
</dbReference>
<evidence type="ECO:0000256" key="3">
    <source>
        <dbReference type="ARBA" id="ARBA00023134"/>
    </source>
</evidence>
<gene>
    <name evidence="6" type="ORF">MEDL_23553</name>
</gene>
<protein>
    <recommendedName>
        <fullName evidence="8">Neurotransmitter-gated ion-channel ligand-binding domain-containing protein</fullName>
    </recommendedName>
</protein>
<dbReference type="SUPFAM" id="SSF63712">
    <property type="entry name" value="Nicotinic receptor ligand binding domain-like"/>
    <property type="match status" value="1"/>
</dbReference>
<evidence type="ECO:0000313" key="7">
    <source>
        <dbReference type="Proteomes" id="UP000683360"/>
    </source>
</evidence>
<dbReference type="InterPro" id="IPR006202">
    <property type="entry name" value="Neur_chan_lig-bd"/>
</dbReference>